<dbReference type="EMBL" id="CP001823">
    <property type="protein sequence ID" value="ACZ39395.1"/>
    <property type="molecule type" value="Genomic_DNA"/>
</dbReference>
<evidence type="ECO:0000313" key="2">
    <source>
        <dbReference type="EMBL" id="ACZ39395.1"/>
    </source>
</evidence>
<keyword evidence="1" id="KW-0732">Signal</keyword>
<dbReference type="HOGENOM" id="CLU_013956_0_0_0"/>
<evidence type="ECO:0000313" key="3">
    <source>
        <dbReference type="Proteomes" id="UP000002027"/>
    </source>
</evidence>
<keyword evidence="3" id="KW-1185">Reference proteome</keyword>
<sequence>MRKKFLHLAMALGLITGLFVGAIAPAAAAPEEPGEGAIYFPWVPNNDSLAGIDGITGSVTVQNLEPFSVHVDVYDAAGNELTSITLNPRASQTWTAAQLGIDEPGSGVIAVAHWFDFAEICDVVGEGPVTLGTRGKPADTTDEFAVPDGYGEDWNKIQVVGYVEGRDYNWWVANGILYIDWSLDGTEPAYNTPIKVDLLNCPDLDLPDPRIAGVEKHTTGTVGPRTSANTEIVDGYTALPVQDLILATGVTSFPEAWLDLQSRWIIPIVQTNNHWNTEIVITNVSGVNNSVNATFYAAGGQGSAGESVALLSGQTLAPGESITVDLREDAGFPDEVVGSVWIDATHAVVAAAFRNKPSTEMMLTTLAQPRNDDPINSPALKFGPLVFRDYNGWNTGINIANLSSDNNRVTVTYYNYAGNVVHAETVNIPPRAMEYIYTMATGSEGLAERQITSARIEGSAPLAVAVDEVKYLEGQDQWHAMTYAAARAQFGGDAIDTGERVLYESMLGLPLVQKGNPTTGYGDTSGINLFNPSDAAVTAYVQFLSSSGVPVAPTVDATDAEKPLSFPMPAGAGATIYTLSLSEMPAGFQGSAVVGVVGDGALVGVSNNVNYEVAGDGSAVYNLAPTWVFDFEEPEESVL</sequence>
<dbReference type="KEGG" id="sti:Sthe_1964"/>
<organism evidence="2 3">
    <name type="scientific">Sphaerobacter thermophilus (strain ATCC 49802 / DSM 20745 / KCCM 41009 / NCIMB 13125 / S 6022)</name>
    <dbReference type="NCBI Taxonomy" id="479434"/>
    <lineage>
        <taxon>Bacteria</taxon>
        <taxon>Pseudomonadati</taxon>
        <taxon>Thermomicrobiota</taxon>
        <taxon>Thermomicrobia</taxon>
        <taxon>Sphaerobacterales</taxon>
        <taxon>Sphaerobacterineae</taxon>
        <taxon>Sphaerobacteraceae</taxon>
        <taxon>Sphaerobacter</taxon>
    </lineage>
</organism>
<feature type="signal peptide" evidence="1">
    <location>
        <begin position="1"/>
        <end position="28"/>
    </location>
</feature>
<proteinExistence type="predicted"/>
<dbReference type="OrthoDB" id="158382at2"/>
<dbReference type="RefSeq" id="WP_012872441.1">
    <property type="nucleotide sequence ID" value="NC_013523.1"/>
</dbReference>
<gene>
    <name evidence="2" type="ordered locus">Sthe_1964</name>
</gene>
<reference evidence="2 3" key="2">
    <citation type="journal article" date="2010" name="Stand. Genomic Sci.">
        <title>Complete genome sequence of Desulfohalobium retbaense type strain (HR(100)).</title>
        <authorList>
            <person name="Spring S."/>
            <person name="Nolan M."/>
            <person name="Lapidus A."/>
            <person name="Glavina Del Rio T."/>
            <person name="Copeland A."/>
            <person name="Tice H."/>
            <person name="Cheng J.F."/>
            <person name="Lucas S."/>
            <person name="Land M."/>
            <person name="Chen F."/>
            <person name="Bruce D."/>
            <person name="Goodwin L."/>
            <person name="Pitluck S."/>
            <person name="Ivanova N."/>
            <person name="Mavromatis K."/>
            <person name="Mikhailova N."/>
            <person name="Pati A."/>
            <person name="Chen A."/>
            <person name="Palaniappan K."/>
            <person name="Hauser L."/>
            <person name="Chang Y.J."/>
            <person name="Jeffries C.D."/>
            <person name="Munk C."/>
            <person name="Kiss H."/>
            <person name="Chain P."/>
            <person name="Han C."/>
            <person name="Brettin T."/>
            <person name="Detter J.C."/>
            <person name="Schuler E."/>
            <person name="Goker M."/>
            <person name="Rohde M."/>
            <person name="Bristow J."/>
            <person name="Eisen J.A."/>
            <person name="Markowitz V."/>
            <person name="Hugenholtz P."/>
            <person name="Kyrpides N.C."/>
            <person name="Klenk H.P."/>
        </authorList>
    </citation>
    <scope>NUCLEOTIDE SEQUENCE [LARGE SCALE GENOMIC DNA]</scope>
    <source>
        <strain evidence="3">ATCC 49802 / DSM 20745 / S 6022</strain>
    </source>
</reference>
<protein>
    <submittedName>
        <fullName evidence="2">Uncharacterized protein</fullName>
    </submittedName>
</protein>
<feature type="chain" id="PRO_5003021912" evidence="1">
    <location>
        <begin position="29"/>
        <end position="639"/>
    </location>
</feature>
<dbReference type="AlphaFoldDB" id="D1C578"/>
<dbReference type="Proteomes" id="UP000002027">
    <property type="component" value="Chromosome 1"/>
</dbReference>
<dbReference type="InParanoid" id="D1C578"/>
<dbReference type="eggNOG" id="ENOG5030IPU">
    <property type="taxonomic scope" value="Bacteria"/>
</dbReference>
<accession>D1C578</accession>
<evidence type="ECO:0000256" key="1">
    <source>
        <dbReference type="SAM" id="SignalP"/>
    </source>
</evidence>
<reference evidence="3" key="1">
    <citation type="submission" date="2009-11" db="EMBL/GenBank/DDBJ databases">
        <title>The complete chromosome 1 of Sphaerobacter thermophilus DSM 20745.</title>
        <authorList>
            <person name="Lucas S."/>
            <person name="Copeland A."/>
            <person name="Lapidus A."/>
            <person name="Glavina del Rio T."/>
            <person name="Dalin E."/>
            <person name="Tice H."/>
            <person name="Bruce D."/>
            <person name="Goodwin L."/>
            <person name="Pitluck S."/>
            <person name="Kyrpides N."/>
            <person name="Mavromatis K."/>
            <person name="Ivanova N."/>
            <person name="Mikhailova N."/>
            <person name="LaButti K.M."/>
            <person name="Clum A."/>
            <person name="Sun H.I."/>
            <person name="Brettin T."/>
            <person name="Detter J.C."/>
            <person name="Han C."/>
            <person name="Larimer F."/>
            <person name="Land M."/>
            <person name="Hauser L."/>
            <person name="Markowitz V."/>
            <person name="Cheng J.F."/>
            <person name="Hugenholtz P."/>
            <person name="Woyke T."/>
            <person name="Wu D."/>
            <person name="Steenblock K."/>
            <person name="Schneider S."/>
            <person name="Pukall R."/>
            <person name="Goeker M."/>
            <person name="Klenk H.P."/>
            <person name="Eisen J.A."/>
        </authorList>
    </citation>
    <scope>NUCLEOTIDE SEQUENCE [LARGE SCALE GENOMIC DNA]</scope>
    <source>
        <strain evidence="3">ATCC 49802 / DSM 20745 / S 6022</strain>
    </source>
</reference>
<name>D1C578_SPHTD</name>